<feature type="domain" description="Zinc finger ZPR1-type" evidence="7">
    <location>
        <begin position="1"/>
        <end position="148"/>
    </location>
</feature>
<evidence type="ECO:0000256" key="2">
    <source>
        <dbReference type="ARBA" id="ARBA00022723"/>
    </source>
</evidence>
<evidence type="ECO:0000313" key="9">
    <source>
        <dbReference type="Proteomes" id="UP001186944"/>
    </source>
</evidence>
<evidence type="ECO:0000256" key="3">
    <source>
        <dbReference type="ARBA" id="ARBA00022771"/>
    </source>
</evidence>
<dbReference type="InterPro" id="IPR042451">
    <property type="entry name" value="ZPR1_A/B_dom"/>
</dbReference>
<keyword evidence="5" id="KW-0175">Coiled coil</keyword>
<evidence type="ECO:0000256" key="4">
    <source>
        <dbReference type="ARBA" id="ARBA00022833"/>
    </source>
</evidence>
<dbReference type="Pfam" id="PF03367">
    <property type="entry name" value="Zn_ribbon_ZPR1"/>
    <property type="match status" value="1"/>
</dbReference>
<comment type="caution">
    <text evidence="8">The sequence shown here is derived from an EMBL/GenBank/DDBJ whole genome shotgun (WGS) entry which is preliminary data.</text>
</comment>
<evidence type="ECO:0000256" key="5">
    <source>
        <dbReference type="SAM" id="Coils"/>
    </source>
</evidence>
<sequence>GTTRIFLTKIPFFKEVIVSSFSCESCGVLNSELQPGGKIQEKGVKYSVKIKNQKDLNRQVVQTNSATVSIPELQFEIPPNKGVLTTVEGILDKAIEGLSQDQPLRKIQHPEAAAQIEQFIQTLQNLRAAKQEFTIVLDDPSGNSFVENPYPFTYKYSGPSFIRRPQMQWICGLIIEVVFLGEILISLAFVTHAPSTDPAASVHHYTRTKEQNEMLGIYTEVSTQSHIPFYLSYLRNARMSTGVNRSKQSSNSIEKYLVKTNMTTRRSSQVGKSSEKHAESLEKQKEGDPLTLIREDLKKINEKLEETVKSTHLQELVTNIVSAIVKKNREEIEKEIEEKVEKRCSEIEKVCKTRENDLNEKIDGLNMDITNLREKLVECNTEMVKMKSTLIETVKTAQKAEEKANYNEQYSRKNNIKIYGVKEDRRENTEERVIQLLSDKAGVKVNPDEILAVHRIPKREKDMHKPILLKLKNTDSKAKIMRKRKQVRENSGGVRLADDVTFYNTKLISRLQDHRYIDSAWYFNGYVYGQSGETRYKFNIHDDIDRRLKSKR</sequence>
<dbReference type="PANTHER" id="PTHR10876">
    <property type="entry name" value="ZINC FINGER PROTEIN ZPR1"/>
    <property type="match status" value="1"/>
</dbReference>
<evidence type="ECO:0000256" key="6">
    <source>
        <dbReference type="SAM" id="MobiDB-lite"/>
    </source>
</evidence>
<keyword evidence="3" id="KW-0863">Zinc-finger</keyword>
<protein>
    <recommendedName>
        <fullName evidence="7">Zinc finger ZPR1-type domain-containing protein</fullName>
    </recommendedName>
</protein>
<dbReference type="InterPro" id="IPR042452">
    <property type="entry name" value="ZPR1_Znf1/2"/>
</dbReference>
<dbReference type="AlphaFoldDB" id="A0AA89CAP5"/>
<feature type="compositionally biased region" description="Polar residues" evidence="6">
    <location>
        <begin position="263"/>
        <end position="272"/>
    </location>
</feature>
<dbReference type="EMBL" id="VSWD01000002">
    <property type="protein sequence ID" value="KAK3107194.1"/>
    <property type="molecule type" value="Genomic_DNA"/>
</dbReference>
<dbReference type="InterPro" id="IPR056180">
    <property type="entry name" value="ZPR1_jr_dom"/>
</dbReference>
<evidence type="ECO:0000256" key="1">
    <source>
        <dbReference type="ARBA" id="ARBA00008354"/>
    </source>
</evidence>
<keyword evidence="4" id="KW-0862">Zinc</keyword>
<reference evidence="8" key="1">
    <citation type="submission" date="2019-08" db="EMBL/GenBank/DDBJ databases">
        <title>The improved chromosome-level genome for the pearl oyster Pinctada fucata martensii using PacBio sequencing and Hi-C.</title>
        <authorList>
            <person name="Zheng Z."/>
        </authorList>
    </citation>
    <scope>NUCLEOTIDE SEQUENCE</scope>
    <source>
        <strain evidence="8">ZZ-2019</strain>
        <tissue evidence="8">Adductor muscle</tissue>
    </source>
</reference>
<feature type="coiled-coil region" evidence="5">
    <location>
        <begin position="294"/>
        <end position="389"/>
    </location>
</feature>
<feature type="compositionally biased region" description="Basic and acidic residues" evidence="6">
    <location>
        <begin position="273"/>
        <end position="287"/>
    </location>
</feature>
<keyword evidence="2" id="KW-0479">Metal-binding</keyword>
<proteinExistence type="inferred from homology"/>
<dbReference type="Gene3D" id="2.60.120.1040">
    <property type="entry name" value="ZPR1, A/B domain"/>
    <property type="match status" value="1"/>
</dbReference>
<dbReference type="InterPro" id="IPR040141">
    <property type="entry name" value="ZPR1"/>
</dbReference>
<feature type="non-terminal residue" evidence="8">
    <location>
        <position position="1"/>
    </location>
</feature>
<feature type="region of interest" description="Disordered" evidence="6">
    <location>
        <begin position="263"/>
        <end position="287"/>
    </location>
</feature>
<accession>A0AA89CAP5</accession>
<dbReference type="GO" id="GO:0008270">
    <property type="term" value="F:zinc ion binding"/>
    <property type="evidence" value="ECO:0007669"/>
    <property type="project" value="UniProtKB-KW"/>
</dbReference>
<dbReference type="GO" id="GO:0005634">
    <property type="term" value="C:nucleus"/>
    <property type="evidence" value="ECO:0007669"/>
    <property type="project" value="TreeGrafter"/>
</dbReference>
<dbReference type="InterPro" id="IPR004457">
    <property type="entry name" value="Znf_ZPR1"/>
</dbReference>
<dbReference type="Gene3D" id="2.20.25.420">
    <property type="entry name" value="ZPR1, zinc finger domain"/>
    <property type="match status" value="1"/>
</dbReference>
<evidence type="ECO:0000313" key="8">
    <source>
        <dbReference type="EMBL" id="KAK3107194.1"/>
    </source>
</evidence>
<keyword evidence="9" id="KW-1185">Reference proteome</keyword>
<dbReference type="Pfam" id="PF22794">
    <property type="entry name" value="jr-ZPR1"/>
    <property type="match status" value="1"/>
</dbReference>
<organism evidence="8 9">
    <name type="scientific">Pinctada imbricata</name>
    <name type="common">Atlantic pearl-oyster</name>
    <name type="synonym">Pinctada martensii</name>
    <dbReference type="NCBI Taxonomy" id="66713"/>
    <lineage>
        <taxon>Eukaryota</taxon>
        <taxon>Metazoa</taxon>
        <taxon>Spiralia</taxon>
        <taxon>Lophotrochozoa</taxon>
        <taxon>Mollusca</taxon>
        <taxon>Bivalvia</taxon>
        <taxon>Autobranchia</taxon>
        <taxon>Pteriomorphia</taxon>
        <taxon>Pterioida</taxon>
        <taxon>Pterioidea</taxon>
        <taxon>Pteriidae</taxon>
        <taxon>Pinctada</taxon>
    </lineage>
</organism>
<comment type="similarity">
    <text evidence="1">Belongs to the ZPR1 family.</text>
</comment>
<dbReference type="PANTHER" id="PTHR10876:SF0">
    <property type="entry name" value="ZINC FINGER PROTEIN ZPR1"/>
    <property type="match status" value="1"/>
</dbReference>
<evidence type="ECO:0000259" key="7">
    <source>
        <dbReference type="SMART" id="SM00709"/>
    </source>
</evidence>
<gene>
    <name evidence="8" type="ORF">FSP39_009061</name>
</gene>
<dbReference type="SMART" id="SM00709">
    <property type="entry name" value="Zpr1"/>
    <property type="match status" value="1"/>
</dbReference>
<dbReference type="FunFam" id="2.60.120.1040:FF:000003">
    <property type="entry name" value="Zinc finger protein zpr1"/>
    <property type="match status" value="1"/>
</dbReference>
<dbReference type="NCBIfam" id="TIGR00310">
    <property type="entry name" value="ZPR1_znf"/>
    <property type="match status" value="1"/>
</dbReference>
<name>A0AA89CAP5_PINIB</name>
<dbReference type="Proteomes" id="UP001186944">
    <property type="component" value="Unassembled WGS sequence"/>
</dbReference>
<dbReference type="Gene3D" id="3.30.70.1820">
    <property type="entry name" value="L1 transposable element, RRM domain"/>
    <property type="match status" value="1"/>
</dbReference>